<dbReference type="RefSeq" id="WP_194663817.1">
    <property type="nucleotide sequence ID" value="NZ_RDPI01000019.1"/>
</dbReference>
<keyword evidence="3" id="KW-1185">Reference proteome</keyword>
<keyword evidence="1" id="KW-1133">Transmembrane helix</keyword>
<comment type="caution">
    <text evidence="2">The sequence shown here is derived from an EMBL/GenBank/DDBJ whole genome shotgun (WGS) entry which is preliminary data.</text>
</comment>
<keyword evidence="1" id="KW-0472">Membrane</keyword>
<keyword evidence="1" id="KW-0812">Transmembrane</keyword>
<dbReference type="Proteomes" id="UP000726136">
    <property type="component" value="Unassembled WGS sequence"/>
</dbReference>
<evidence type="ECO:0000313" key="2">
    <source>
        <dbReference type="EMBL" id="MBF4374350.1"/>
    </source>
</evidence>
<name>A0ABR9Z9F0_VIBAN</name>
<organism evidence="2 3">
    <name type="scientific">Vibrio anguillarum</name>
    <name type="common">Listonella anguillarum</name>
    <dbReference type="NCBI Taxonomy" id="55601"/>
    <lineage>
        <taxon>Bacteria</taxon>
        <taxon>Pseudomonadati</taxon>
        <taxon>Pseudomonadota</taxon>
        <taxon>Gammaproteobacteria</taxon>
        <taxon>Vibrionales</taxon>
        <taxon>Vibrionaceae</taxon>
        <taxon>Vibrio</taxon>
    </lineage>
</organism>
<evidence type="ECO:0000256" key="1">
    <source>
        <dbReference type="SAM" id="Phobius"/>
    </source>
</evidence>
<feature type="transmembrane region" description="Helical" evidence="1">
    <location>
        <begin position="20"/>
        <end position="40"/>
    </location>
</feature>
<gene>
    <name evidence="2" type="ORF">EAY46_14875</name>
</gene>
<dbReference type="EMBL" id="RDPI01000019">
    <property type="protein sequence ID" value="MBF4374350.1"/>
    <property type="molecule type" value="Genomic_DNA"/>
</dbReference>
<reference evidence="2 3" key="1">
    <citation type="journal article" date="2021" name="PeerJ">
        <title>Analysis of 44 Vibrio anguillarum genomes reveals high genetic diversity.</title>
        <authorList>
            <person name="Hansen M.J."/>
            <person name="Dalsgaard I."/>
        </authorList>
    </citation>
    <scope>NUCLEOTIDE SEQUENCE [LARGE SCALE GENOMIC DNA]</scope>
    <source>
        <strain evidence="2 3">040915-1/1B</strain>
    </source>
</reference>
<sequence>MNEQINAYFRFLVESEIPSLYSLIELFFMVYGAVLFFWGIGRMRGVRALTGVYSQMHYAAADVGINDVFLKVFSGVFLMSFGAGQALVANSIYITQNFQPYSVEVFRSISCASGSVQGCLHYDLGLYQDGNWQTSIINLNFFNLFTSVIQISGAISYGIGWKNVASLGAPNHNGKAITPMGCLTQIGLGAAAMHPIELWHLLV</sequence>
<proteinExistence type="predicted"/>
<accession>A0ABR9Z9F0</accession>
<evidence type="ECO:0000313" key="3">
    <source>
        <dbReference type="Proteomes" id="UP000726136"/>
    </source>
</evidence>
<protein>
    <submittedName>
        <fullName evidence="2">Uncharacterized protein</fullName>
    </submittedName>
</protein>